<comment type="caution">
    <text evidence="2">The sequence shown here is derived from an EMBL/GenBank/DDBJ whole genome shotgun (WGS) entry which is preliminary data.</text>
</comment>
<dbReference type="EMBL" id="JABURA010000003">
    <property type="protein sequence ID" value="NUB93846.1"/>
    <property type="molecule type" value="Genomic_DNA"/>
</dbReference>
<evidence type="ECO:0000259" key="1">
    <source>
        <dbReference type="PROSITE" id="PS50075"/>
    </source>
</evidence>
<reference evidence="2" key="1">
    <citation type="submission" date="2020-06" db="EMBL/GenBank/DDBJ databases">
        <title>Haloterrigena sp. nov., an extremely halophilic archaeon isolated from a saline sediment.</title>
        <authorList>
            <person name="Liu B.-B."/>
        </authorList>
    </citation>
    <scope>NUCLEOTIDE SEQUENCE</scope>
    <source>
        <strain evidence="2">SYSU A121-1</strain>
    </source>
</reference>
<dbReference type="Proteomes" id="UP000728647">
    <property type="component" value="Unassembled WGS sequence"/>
</dbReference>
<dbReference type="OrthoDB" id="380319at2157"/>
<dbReference type="RefSeq" id="WP_174703512.1">
    <property type="nucleotide sequence ID" value="NZ_JABURA010000003.1"/>
</dbReference>
<dbReference type="InterPro" id="IPR036736">
    <property type="entry name" value="ACP-like_sf"/>
</dbReference>
<gene>
    <name evidence="2" type="ORF">HT576_23005</name>
</gene>
<organism evidence="2 3">
    <name type="scientific">Haloterrigena gelatinilytica</name>
    <dbReference type="NCBI Taxonomy" id="2741724"/>
    <lineage>
        <taxon>Archaea</taxon>
        <taxon>Methanobacteriati</taxon>
        <taxon>Methanobacteriota</taxon>
        <taxon>Stenosarchaea group</taxon>
        <taxon>Halobacteria</taxon>
        <taxon>Halobacteriales</taxon>
        <taxon>Natrialbaceae</taxon>
        <taxon>Haloterrigena</taxon>
    </lineage>
</organism>
<feature type="domain" description="Carrier" evidence="1">
    <location>
        <begin position="3"/>
        <end position="78"/>
    </location>
</feature>
<dbReference type="PROSITE" id="PS50075">
    <property type="entry name" value="CARRIER"/>
    <property type="match status" value="1"/>
</dbReference>
<dbReference type="AlphaFoldDB" id="A0A8J8GQ72"/>
<evidence type="ECO:0000313" key="3">
    <source>
        <dbReference type="Proteomes" id="UP000728647"/>
    </source>
</evidence>
<proteinExistence type="predicted"/>
<name>A0A8J8GQ72_9EURY</name>
<accession>A0A8J8GQ72</accession>
<protein>
    <recommendedName>
        <fullName evidence="1">Carrier domain-containing protein</fullName>
    </recommendedName>
</protein>
<dbReference type="Gene3D" id="1.10.1200.10">
    <property type="entry name" value="ACP-like"/>
    <property type="match status" value="1"/>
</dbReference>
<sequence>MSIEVESAVNEVVADRLSLERESSGDGSHFVEDLGVASLDIVTIIEAIEATVEIHVPDDDLTNLEGVGEFRAYVVERD</sequence>
<dbReference type="SUPFAM" id="SSF47336">
    <property type="entry name" value="ACP-like"/>
    <property type="match status" value="1"/>
</dbReference>
<evidence type="ECO:0000313" key="2">
    <source>
        <dbReference type="EMBL" id="NUB93846.1"/>
    </source>
</evidence>
<dbReference type="Pfam" id="PF00550">
    <property type="entry name" value="PP-binding"/>
    <property type="match status" value="1"/>
</dbReference>
<dbReference type="InterPro" id="IPR009081">
    <property type="entry name" value="PP-bd_ACP"/>
</dbReference>